<dbReference type="InterPro" id="IPR038670">
    <property type="entry name" value="HslJ-like_sf"/>
</dbReference>
<proteinExistence type="predicted"/>
<reference evidence="2 3" key="1">
    <citation type="journal article" date="2021" name="J. Biosci. Bioeng.">
        <title>Identification and characterization of a chc gene cluster responsible for the aromatization pathway of cyclohexanecarboxylate degradation in Sinomonas cyclohexanicum ATCC 51369.</title>
        <authorList>
            <person name="Yamamoto T."/>
            <person name="Hasegawa Y."/>
            <person name="Lau P.C.K."/>
            <person name="Iwaki H."/>
        </authorList>
    </citation>
    <scope>NUCLEOTIDE SEQUENCE [LARGE SCALE GENOMIC DNA]</scope>
    <source>
        <strain evidence="2 3">ATCC 51369</strain>
    </source>
</reference>
<evidence type="ECO:0000259" key="1">
    <source>
        <dbReference type="Pfam" id="PF03724"/>
    </source>
</evidence>
<accession>A0ABM7PQF7</accession>
<evidence type="ECO:0000313" key="3">
    <source>
        <dbReference type="Proteomes" id="UP001319861"/>
    </source>
</evidence>
<dbReference type="Pfam" id="PF03724">
    <property type="entry name" value="META"/>
    <property type="match status" value="1"/>
</dbReference>
<dbReference type="Proteomes" id="UP001319861">
    <property type="component" value="Chromosome"/>
</dbReference>
<organism evidence="2 3">
    <name type="scientific">Sinomonas cyclohexanicum</name>
    <name type="common">Corynebacterium cyclohexanicum</name>
    <dbReference type="NCBI Taxonomy" id="322009"/>
    <lineage>
        <taxon>Bacteria</taxon>
        <taxon>Bacillati</taxon>
        <taxon>Actinomycetota</taxon>
        <taxon>Actinomycetes</taxon>
        <taxon>Micrococcales</taxon>
        <taxon>Micrococcaceae</taxon>
        <taxon>Sinomonas</taxon>
    </lineage>
</organism>
<dbReference type="EMBL" id="AP024525">
    <property type="protein sequence ID" value="BCT74425.1"/>
    <property type="molecule type" value="Genomic_DNA"/>
</dbReference>
<dbReference type="InterPro" id="IPR005184">
    <property type="entry name" value="DUF306_Meta_HslJ"/>
</dbReference>
<sequence length="112" mass="11696">MTFTSVSGSDPTGPLVWLAADPITFSVMMVDGQVQGGITTPCNSGGGPAALDGGTLTFDRTRLVRSAKACTGPAAQYEAWTFALIGEPVAYTFDGTMLTWSNARGTVVFRRA</sequence>
<dbReference type="RefSeq" id="WP_229231170.1">
    <property type="nucleotide sequence ID" value="NZ_AP024525.1"/>
</dbReference>
<protein>
    <recommendedName>
        <fullName evidence="1">DUF306 domain-containing protein</fullName>
    </recommendedName>
</protein>
<feature type="domain" description="DUF306" evidence="1">
    <location>
        <begin position="29"/>
        <end position="108"/>
    </location>
</feature>
<evidence type="ECO:0000313" key="2">
    <source>
        <dbReference type="EMBL" id="BCT74425.1"/>
    </source>
</evidence>
<keyword evidence="3" id="KW-1185">Reference proteome</keyword>
<name>A0ABM7PQF7_SINCY</name>
<gene>
    <name evidence="2" type="ORF">SCMU_02670</name>
</gene>
<dbReference type="Gene3D" id="2.40.128.270">
    <property type="match status" value="1"/>
</dbReference>